<evidence type="ECO:0000313" key="7">
    <source>
        <dbReference type="Proteomes" id="UP000023772"/>
    </source>
</evidence>
<dbReference type="InterPro" id="IPR012341">
    <property type="entry name" value="6hp_glycosidase-like_sf"/>
</dbReference>
<dbReference type="Gene3D" id="1.50.10.10">
    <property type="match status" value="1"/>
</dbReference>
<dbReference type="Pfam" id="PF17389">
    <property type="entry name" value="Bac_rhamnosid6H"/>
    <property type="match status" value="1"/>
</dbReference>
<name>A0ABM5Q5C4_9BACT</name>
<dbReference type="InterPro" id="IPR035396">
    <property type="entry name" value="Bac_rhamnosid6H"/>
</dbReference>
<keyword evidence="7" id="KW-1185">Reference proteome</keyword>
<evidence type="ECO:0000259" key="4">
    <source>
        <dbReference type="Pfam" id="PF17389"/>
    </source>
</evidence>
<evidence type="ECO:0000259" key="5">
    <source>
        <dbReference type="Pfam" id="PF17390"/>
    </source>
</evidence>
<dbReference type="Pfam" id="PF17390">
    <property type="entry name" value="Bac_rhamnosid_C"/>
    <property type="match status" value="1"/>
</dbReference>
<keyword evidence="3" id="KW-0378">Hydrolase</keyword>
<protein>
    <recommendedName>
        <fullName evidence="2">alpha-L-rhamnosidase</fullName>
        <ecNumber evidence="2">3.2.1.40</ecNumber>
    </recommendedName>
</protein>
<dbReference type="InterPro" id="IPR035398">
    <property type="entry name" value="Bac_rhamnosid_C"/>
</dbReference>
<dbReference type="InterPro" id="IPR008928">
    <property type="entry name" value="6-hairpin_glycosidase_sf"/>
</dbReference>
<comment type="catalytic activity">
    <reaction evidence="1">
        <text>Hydrolysis of terminal non-reducing alpha-L-rhamnose residues in alpha-L-rhamnosides.</text>
        <dbReference type="EC" id="3.2.1.40"/>
    </reaction>
</comment>
<dbReference type="InterPro" id="IPR013783">
    <property type="entry name" value="Ig-like_fold"/>
</dbReference>
<evidence type="ECO:0000256" key="3">
    <source>
        <dbReference type="ARBA" id="ARBA00022801"/>
    </source>
</evidence>
<feature type="domain" description="Alpha-L-rhamnosidase C-terminal" evidence="5">
    <location>
        <begin position="663"/>
        <end position="736"/>
    </location>
</feature>
<evidence type="ECO:0000313" key="6">
    <source>
        <dbReference type="EMBL" id="AHW58626.1"/>
    </source>
</evidence>
<reference evidence="6 7" key="1">
    <citation type="submission" date="2014-03" db="EMBL/GenBank/DDBJ databases">
        <title>Complete genome sequence of a deeply braunched marine Bacteroidia bacterium Draconibacterium orientale type strain FH5T.</title>
        <authorList>
            <person name="Li X."/>
            <person name="Wang X."/>
            <person name="Xie Z."/>
            <person name="Du Z."/>
            <person name="Chen G."/>
        </authorList>
    </citation>
    <scope>NUCLEOTIDE SEQUENCE [LARGE SCALE GENOMIC DNA]</scope>
    <source>
        <strain evidence="6 7">FH5</strain>
    </source>
</reference>
<dbReference type="PANTHER" id="PTHR33307:SF6">
    <property type="entry name" value="ALPHA-RHAMNOSIDASE (EUROFUNG)-RELATED"/>
    <property type="match status" value="1"/>
</dbReference>
<dbReference type="Gene3D" id="2.60.40.10">
    <property type="entry name" value="Immunoglobulins"/>
    <property type="match status" value="1"/>
</dbReference>
<evidence type="ECO:0000256" key="1">
    <source>
        <dbReference type="ARBA" id="ARBA00001445"/>
    </source>
</evidence>
<dbReference type="RefSeq" id="WP_051567509.1">
    <property type="nucleotide sequence ID" value="NZ_FOHT01000010.1"/>
</dbReference>
<evidence type="ECO:0000256" key="2">
    <source>
        <dbReference type="ARBA" id="ARBA00012652"/>
    </source>
</evidence>
<dbReference type="EC" id="3.2.1.40" evidence="2"/>
<dbReference type="PANTHER" id="PTHR33307">
    <property type="entry name" value="ALPHA-RHAMNOSIDASE (EUROFUNG)"/>
    <property type="match status" value="1"/>
</dbReference>
<dbReference type="SUPFAM" id="SSF48208">
    <property type="entry name" value="Six-hairpin glycosidases"/>
    <property type="match status" value="1"/>
</dbReference>
<dbReference type="InterPro" id="IPR016007">
    <property type="entry name" value="Alpha_rhamnosid"/>
</dbReference>
<accession>A0ABM5Q5C4</accession>
<dbReference type="Proteomes" id="UP000023772">
    <property type="component" value="Chromosome"/>
</dbReference>
<dbReference type="Gene3D" id="2.60.120.260">
    <property type="entry name" value="Galactose-binding domain-like"/>
    <property type="match status" value="1"/>
</dbReference>
<dbReference type="Gene3D" id="2.60.420.10">
    <property type="entry name" value="Maltose phosphorylase, domain 3"/>
    <property type="match status" value="1"/>
</dbReference>
<dbReference type="EMBL" id="CP007451">
    <property type="protein sequence ID" value="AHW58626.1"/>
    <property type="molecule type" value="Genomic_DNA"/>
</dbReference>
<organism evidence="6 7">
    <name type="scientific">Draconibacterium orientale</name>
    <dbReference type="NCBI Taxonomy" id="1168034"/>
    <lineage>
        <taxon>Bacteria</taxon>
        <taxon>Pseudomonadati</taxon>
        <taxon>Bacteroidota</taxon>
        <taxon>Bacteroidia</taxon>
        <taxon>Marinilabiliales</taxon>
        <taxon>Prolixibacteraceae</taxon>
        <taxon>Draconibacterium</taxon>
    </lineage>
</organism>
<gene>
    <name evidence="6" type="ORF">FH5T_00980</name>
</gene>
<proteinExistence type="predicted"/>
<sequence length="764" mass="86451">MTNNLSVMKIRGYFNLIVLILLVTKSGLAFNSVNLISLHYSNDFAVTIGAADNKLAESENTQPFGLHVETIRQAQHTKIINKKPHLGWIVPSGIGYQSAYRVLVASSKEKLAANTGDVWDSGEVKNPNSNRIQIEKELQANTNYYWKVKITGSNNQAGKYSDVHEFKTGNFDSDLYTSSNFFTIENIQPSLIRQNDDESYFFDFGKDAFSTLSLKYKPLQEETLKIRLGEKLKDGRIDQNPGGTIRYQELSLNVYPGKEQYEIQLVPDQRNTASQAVSLPDSFPVLMPFRFAEIDGFGANFDPTQIIQKAYFNYFDDNAGSFSSSDTLLNQVWDLCKYSIKATSFTGYYIDGDRERIPYEADAYLNQLSHYAVDNEYTMARKTIEYFMPHPTWPTEWQLHVALLVYQDYMYTGNTALIKKYYESLKYKTLMNLEVEDGFISTASPNHNGDFMAKLGFQDTTQRLREIVDWPQKGGFGGVMGEDDGFVFQPVNTVVNAMYYGNMKIMAEFAGILGKNKEQLDFEHRAEKVKAAINQKLFNKTKGCYYDGVGTDHASLHANMFALAFGVVPDEYKENVASYIKTRGMACSVYGAQYLMEALYNAGAADYALDLLTATHDRSWYNMIKVGSTITMEAWDMKYKPNSDWNHAWGAVPANIIARNMWGIQPAKPGFEEVAIRPQPGYLKQSSINVPTIRGAIKCSYQKENDQLRKYTITIPGNMHAFFYLDDPKSSTIKINGKKASVKNGVLLLNPGENFVEIQNQVQE</sequence>
<dbReference type="Pfam" id="PF25788">
    <property type="entry name" value="Ig_Rha78A_N"/>
    <property type="match status" value="1"/>
</dbReference>
<feature type="domain" description="Alpha-L-rhamnosidase six-hairpin glycosidase" evidence="4">
    <location>
        <begin position="318"/>
        <end position="660"/>
    </location>
</feature>